<dbReference type="InterPro" id="IPR036938">
    <property type="entry name" value="PAP2/HPO_sf"/>
</dbReference>
<evidence type="ECO:0000313" key="3">
    <source>
        <dbReference type="EMBL" id="PWA12677.1"/>
    </source>
</evidence>
<dbReference type="PANTHER" id="PTHR14969">
    <property type="entry name" value="SPHINGOSINE-1-PHOSPHATE PHOSPHOHYDROLASE"/>
    <property type="match status" value="1"/>
</dbReference>
<keyword evidence="1" id="KW-0472">Membrane</keyword>
<organism evidence="3 4">
    <name type="scientific">Pueribacillus theae</name>
    <dbReference type="NCBI Taxonomy" id="2171751"/>
    <lineage>
        <taxon>Bacteria</taxon>
        <taxon>Bacillati</taxon>
        <taxon>Bacillota</taxon>
        <taxon>Bacilli</taxon>
        <taxon>Bacillales</taxon>
        <taxon>Bacillaceae</taxon>
        <taxon>Pueribacillus</taxon>
    </lineage>
</organism>
<feature type="transmembrane region" description="Helical" evidence="1">
    <location>
        <begin position="160"/>
        <end position="181"/>
    </location>
</feature>
<accession>A0A2U1K589</accession>
<feature type="transmembrane region" description="Helical" evidence="1">
    <location>
        <begin position="89"/>
        <end position="110"/>
    </location>
</feature>
<feature type="transmembrane region" description="Helical" evidence="1">
    <location>
        <begin position="130"/>
        <end position="148"/>
    </location>
</feature>
<proteinExistence type="predicted"/>
<dbReference type="SUPFAM" id="SSF48317">
    <property type="entry name" value="Acid phosphatase/Vanadium-dependent haloperoxidase"/>
    <property type="match status" value="1"/>
</dbReference>
<gene>
    <name evidence="3" type="ORF">DCC39_04365</name>
</gene>
<dbReference type="OrthoDB" id="9789113at2"/>
<dbReference type="AlphaFoldDB" id="A0A2U1K589"/>
<feature type="transmembrane region" description="Helical" evidence="1">
    <location>
        <begin position="187"/>
        <end position="205"/>
    </location>
</feature>
<dbReference type="SMART" id="SM00014">
    <property type="entry name" value="acidPPc"/>
    <property type="match status" value="1"/>
</dbReference>
<reference evidence="3 4" key="1">
    <citation type="submission" date="2018-04" db="EMBL/GenBank/DDBJ databases">
        <title>Camelliibacillus theae gen. nov., sp. nov., isolated from Pu'er tea.</title>
        <authorList>
            <person name="Niu L."/>
        </authorList>
    </citation>
    <scope>NUCLEOTIDE SEQUENCE [LARGE SCALE GENOMIC DNA]</scope>
    <source>
        <strain evidence="3 4">T8</strain>
    </source>
</reference>
<feature type="domain" description="Phosphatidic acid phosphatase type 2/haloperoxidase" evidence="2">
    <location>
        <begin position="91"/>
        <end position="202"/>
    </location>
</feature>
<evidence type="ECO:0000256" key="1">
    <source>
        <dbReference type="SAM" id="Phobius"/>
    </source>
</evidence>
<dbReference type="CDD" id="cd03392">
    <property type="entry name" value="PAP2_like_2"/>
    <property type="match status" value="1"/>
</dbReference>
<sequence length="213" mass="24706">MFLKRGSSKLKRLVVWISLILFIGLAFTFEKPLSVKFDEKILLFFESIRTNFLTVAFYVFTEIGSFKILLPITIIVSIFLIYKKRFIEFAFLMIAFWGVRGVNTLLKGWFERERPSFHSLIEVGGFSFPSGHAMNSTVVFGFLFYLFLHILNVRQKNRMMWLLATIAIVSLIAISRVYLGVHYPTDIVAGAGCGLLYLFIIIYLYQLTLRLKR</sequence>
<name>A0A2U1K589_9BACI</name>
<evidence type="ECO:0000313" key="4">
    <source>
        <dbReference type="Proteomes" id="UP000245998"/>
    </source>
</evidence>
<keyword evidence="1" id="KW-1133">Transmembrane helix</keyword>
<dbReference type="Proteomes" id="UP000245998">
    <property type="component" value="Unassembled WGS sequence"/>
</dbReference>
<dbReference type="EMBL" id="QCZG01000006">
    <property type="protein sequence ID" value="PWA12677.1"/>
    <property type="molecule type" value="Genomic_DNA"/>
</dbReference>
<protein>
    <recommendedName>
        <fullName evidence="2">Phosphatidic acid phosphatase type 2/haloperoxidase domain-containing protein</fullName>
    </recommendedName>
</protein>
<dbReference type="InterPro" id="IPR000326">
    <property type="entry name" value="PAP2/HPO"/>
</dbReference>
<comment type="caution">
    <text evidence="3">The sequence shown here is derived from an EMBL/GenBank/DDBJ whole genome shotgun (WGS) entry which is preliminary data.</text>
</comment>
<dbReference type="Gene3D" id="1.20.144.10">
    <property type="entry name" value="Phosphatidic acid phosphatase type 2/haloperoxidase"/>
    <property type="match status" value="2"/>
</dbReference>
<feature type="transmembrane region" description="Helical" evidence="1">
    <location>
        <begin position="52"/>
        <end position="82"/>
    </location>
</feature>
<dbReference type="Pfam" id="PF01569">
    <property type="entry name" value="PAP2"/>
    <property type="match status" value="1"/>
</dbReference>
<keyword evidence="4" id="KW-1185">Reference proteome</keyword>
<dbReference type="PANTHER" id="PTHR14969:SF13">
    <property type="entry name" value="AT30094P"/>
    <property type="match status" value="1"/>
</dbReference>
<keyword evidence="1" id="KW-0812">Transmembrane</keyword>
<evidence type="ECO:0000259" key="2">
    <source>
        <dbReference type="SMART" id="SM00014"/>
    </source>
</evidence>